<dbReference type="GO" id="GO:0005739">
    <property type="term" value="C:mitochondrion"/>
    <property type="evidence" value="ECO:0007669"/>
    <property type="project" value="TreeGrafter"/>
</dbReference>
<feature type="compositionally biased region" description="Basic and acidic residues" evidence="2">
    <location>
        <begin position="237"/>
        <end position="252"/>
    </location>
</feature>
<comment type="caution">
    <text evidence="3">The sequence shown here is derived from an EMBL/GenBank/DDBJ whole genome shotgun (WGS) entry which is preliminary data.</text>
</comment>
<dbReference type="AlphaFoldDB" id="A0A9P6DME7"/>
<dbReference type="PANTHER" id="PTHR43876:SF7">
    <property type="entry name" value="UBIQUINONE BIOSYNTHESIS MONOOXYGENASE COQ6, MITOCHONDRIAL"/>
    <property type="match status" value="1"/>
</dbReference>
<feature type="coiled-coil region" evidence="1">
    <location>
        <begin position="384"/>
        <end position="425"/>
    </location>
</feature>
<sequence length="775" mass="85997">MQGGDSVVALLRRRRCLSEGYSLFRTPPLMGLGPSPSAATRTNWRACGRRTGNAHLQKVAVKNSPPVLNDSKSLGMLWYRRGGNSPWNQSQGLPAFERVEFHESQPQGVSLSMVIGRRMPGSSRDGLMENCSRVNEHLSFAWIGFVLPQAVEHNVPELIHRHRDGLADVTIAGPSLHWSFHGPIAIKEKDGRHRSQRHRHLPIILVSHEPHPLNFAHSRSLGSLLMKMPTHRPSLTEYRDESPGPGSSDRRLLRSSSPGDNTDKQLAQATMNLEVAEASNRALLREVQEARAVVTRLSATVARSAGWEDRVAALTQERDDVYQERDAESNRVRSLEMKAVTISAKCTSMQAEIYRLLDQINDQHSPDRMGQTSMTENPEITIILEKLVADGEALKRDNAELQNLLTESRSELRALTEEVQEYRAVASPVHPGLFFRASSEDKSFVILQSQLDSGYGFEIRITPVDRFATSYLLHSSPPNVSRPAILYSYRSSRPGTPPLGPSSPLAQSFRGHLESCLMCLLGSLPLARELLNIALVDASDLTRKYNWNSDPYTYSSSVCSTNASREFLDSTQDLSFSVVPSNIGIGVWQHVEQSRTSPIESMQNLFSNSDIDPGGSTFEMARLTENLNLHRALLCRLDEIPERVELIDQVKVKSITRSGTWPSSTFRIGADGFKSSVRSFAEIGSSGWAYPSHAVVAQYYCLSTFPPHWPNSLPPAHERGVHRGLVHLCTTSLNLALCPSRRVSTPYQCRLSSPGGVYSLLVLHTLGTRGGRNNP</sequence>
<name>A0A9P6DME7_9AGAM</name>
<feature type="region of interest" description="Disordered" evidence="2">
    <location>
        <begin position="234"/>
        <end position="264"/>
    </location>
</feature>
<evidence type="ECO:0000256" key="1">
    <source>
        <dbReference type="SAM" id="Coils"/>
    </source>
</evidence>
<protein>
    <submittedName>
        <fullName evidence="3">Uncharacterized protein</fullName>
    </submittedName>
</protein>
<evidence type="ECO:0000313" key="4">
    <source>
        <dbReference type="Proteomes" id="UP000886523"/>
    </source>
</evidence>
<evidence type="ECO:0000313" key="3">
    <source>
        <dbReference type="EMBL" id="KAF9504189.1"/>
    </source>
</evidence>
<keyword evidence="1" id="KW-0175">Coiled coil</keyword>
<keyword evidence="4" id="KW-1185">Reference proteome</keyword>
<dbReference type="Gene3D" id="3.50.50.60">
    <property type="entry name" value="FAD/NAD(P)-binding domain"/>
    <property type="match status" value="1"/>
</dbReference>
<evidence type="ECO:0000256" key="2">
    <source>
        <dbReference type="SAM" id="MobiDB-lite"/>
    </source>
</evidence>
<dbReference type="Proteomes" id="UP000886523">
    <property type="component" value="Unassembled WGS sequence"/>
</dbReference>
<dbReference type="PANTHER" id="PTHR43876">
    <property type="entry name" value="UBIQUINONE BIOSYNTHESIS MONOOXYGENASE COQ6, MITOCHONDRIAL"/>
    <property type="match status" value="1"/>
</dbReference>
<proteinExistence type="predicted"/>
<dbReference type="OrthoDB" id="683240at2759"/>
<dbReference type="EMBL" id="MU129253">
    <property type="protein sequence ID" value="KAF9504189.1"/>
    <property type="molecule type" value="Genomic_DNA"/>
</dbReference>
<dbReference type="InterPro" id="IPR051205">
    <property type="entry name" value="UbiH/COQ6_monooxygenase"/>
</dbReference>
<organism evidence="3 4">
    <name type="scientific">Hydnum rufescens UP504</name>
    <dbReference type="NCBI Taxonomy" id="1448309"/>
    <lineage>
        <taxon>Eukaryota</taxon>
        <taxon>Fungi</taxon>
        <taxon>Dikarya</taxon>
        <taxon>Basidiomycota</taxon>
        <taxon>Agaricomycotina</taxon>
        <taxon>Agaricomycetes</taxon>
        <taxon>Cantharellales</taxon>
        <taxon>Hydnaceae</taxon>
        <taxon>Hydnum</taxon>
    </lineage>
</organism>
<reference evidence="3" key="1">
    <citation type="journal article" date="2020" name="Nat. Commun.">
        <title>Large-scale genome sequencing of mycorrhizal fungi provides insights into the early evolution of symbiotic traits.</title>
        <authorList>
            <person name="Miyauchi S."/>
            <person name="Kiss E."/>
            <person name="Kuo A."/>
            <person name="Drula E."/>
            <person name="Kohler A."/>
            <person name="Sanchez-Garcia M."/>
            <person name="Morin E."/>
            <person name="Andreopoulos B."/>
            <person name="Barry K.W."/>
            <person name="Bonito G."/>
            <person name="Buee M."/>
            <person name="Carver A."/>
            <person name="Chen C."/>
            <person name="Cichocki N."/>
            <person name="Clum A."/>
            <person name="Culley D."/>
            <person name="Crous P.W."/>
            <person name="Fauchery L."/>
            <person name="Girlanda M."/>
            <person name="Hayes R.D."/>
            <person name="Keri Z."/>
            <person name="LaButti K."/>
            <person name="Lipzen A."/>
            <person name="Lombard V."/>
            <person name="Magnuson J."/>
            <person name="Maillard F."/>
            <person name="Murat C."/>
            <person name="Nolan M."/>
            <person name="Ohm R.A."/>
            <person name="Pangilinan J."/>
            <person name="Pereira M.F."/>
            <person name="Perotto S."/>
            <person name="Peter M."/>
            <person name="Pfister S."/>
            <person name="Riley R."/>
            <person name="Sitrit Y."/>
            <person name="Stielow J.B."/>
            <person name="Szollosi G."/>
            <person name="Zifcakova L."/>
            <person name="Stursova M."/>
            <person name="Spatafora J.W."/>
            <person name="Tedersoo L."/>
            <person name="Vaario L.M."/>
            <person name="Yamada A."/>
            <person name="Yan M."/>
            <person name="Wang P."/>
            <person name="Xu J."/>
            <person name="Bruns T."/>
            <person name="Baldrian P."/>
            <person name="Vilgalys R."/>
            <person name="Dunand C."/>
            <person name="Henrissat B."/>
            <person name="Grigoriev I.V."/>
            <person name="Hibbett D."/>
            <person name="Nagy L.G."/>
            <person name="Martin F.M."/>
        </authorList>
    </citation>
    <scope>NUCLEOTIDE SEQUENCE</scope>
    <source>
        <strain evidence="3">UP504</strain>
    </source>
</reference>
<accession>A0A9P6DME7</accession>
<dbReference type="InterPro" id="IPR036188">
    <property type="entry name" value="FAD/NAD-bd_sf"/>
</dbReference>
<feature type="coiled-coil region" evidence="1">
    <location>
        <begin position="266"/>
        <end position="293"/>
    </location>
</feature>
<gene>
    <name evidence="3" type="ORF">BS47DRAFT_1442992</name>
</gene>